<dbReference type="SUPFAM" id="SSF48317">
    <property type="entry name" value="Acid phosphatase/Vanadium-dependent haloperoxidase"/>
    <property type="match status" value="1"/>
</dbReference>
<feature type="transmembrane region" description="Helical" evidence="1">
    <location>
        <begin position="177"/>
        <end position="200"/>
    </location>
</feature>
<proteinExistence type="predicted"/>
<feature type="domain" description="Inositolphosphotransferase Aur1/Ipt1" evidence="2">
    <location>
        <begin position="157"/>
        <end position="342"/>
    </location>
</feature>
<name>A0A7W5ZXE3_9SPHN</name>
<gene>
    <name evidence="3" type="ORF">GGQ88_002999</name>
</gene>
<keyword evidence="1" id="KW-1133">Transmembrane helix</keyword>
<dbReference type="Gene3D" id="1.20.144.10">
    <property type="entry name" value="Phosphatidic acid phosphatase type 2/haloperoxidase"/>
    <property type="match status" value="1"/>
</dbReference>
<dbReference type="InterPro" id="IPR026841">
    <property type="entry name" value="Aur1/Ipt1"/>
</dbReference>
<reference evidence="3 4" key="1">
    <citation type="submission" date="2020-08" db="EMBL/GenBank/DDBJ databases">
        <title>Genomic Encyclopedia of Type Strains, Phase IV (KMG-IV): sequencing the most valuable type-strain genomes for metagenomic binning, comparative biology and taxonomic classification.</title>
        <authorList>
            <person name="Goeker M."/>
        </authorList>
    </citation>
    <scope>NUCLEOTIDE SEQUENCE [LARGE SCALE GENOMIC DNA]</scope>
    <source>
        <strain evidence="3 4">DSM 14552</strain>
    </source>
</reference>
<keyword evidence="1" id="KW-0812">Transmembrane</keyword>
<feature type="transmembrane region" description="Helical" evidence="1">
    <location>
        <begin position="212"/>
        <end position="233"/>
    </location>
</feature>
<dbReference type="Proteomes" id="UP000562395">
    <property type="component" value="Unassembled WGS sequence"/>
</dbReference>
<evidence type="ECO:0000259" key="2">
    <source>
        <dbReference type="Pfam" id="PF14378"/>
    </source>
</evidence>
<dbReference type="EMBL" id="JACICY010000007">
    <property type="protein sequence ID" value="MBB3861711.1"/>
    <property type="molecule type" value="Genomic_DNA"/>
</dbReference>
<feature type="transmembrane region" description="Helical" evidence="1">
    <location>
        <begin position="275"/>
        <end position="295"/>
    </location>
</feature>
<accession>A0A7W5ZXE3</accession>
<protein>
    <submittedName>
        <fullName evidence="3">Membrane-associated phospholipid phosphatase</fullName>
    </submittedName>
</protein>
<feature type="transmembrane region" description="Helical" evidence="1">
    <location>
        <begin position="118"/>
        <end position="138"/>
    </location>
</feature>
<dbReference type="AlphaFoldDB" id="A0A7W5ZXE3"/>
<comment type="caution">
    <text evidence="3">The sequence shown here is derived from an EMBL/GenBank/DDBJ whole genome shotgun (WGS) entry which is preliminary data.</text>
</comment>
<evidence type="ECO:0000313" key="4">
    <source>
        <dbReference type="Proteomes" id="UP000562395"/>
    </source>
</evidence>
<evidence type="ECO:0000256" key="1">
    <source>
        <dbReference type="SAM" id="Phobius"/>
    </source>
</evidence>
<keyword evidence="4" id="KW-1185">Reference proteome</keyword>
<feature type="transmembrane region" description="Helical" evidence="1">
    <location>
        <begin position="86"/>
        <end position="109"/>
    </location>
</feature>
<dbReference type="InterPro" id="IPR036938">
    <property type="entry name" value="PAP2/HPO_sf"/>
</dbReference>
<sequence>MRPLRGLHRKKTGSASAGCRQVKCFLIMKGYPLGMPPIAVHAAPPVVCVTRGEGGSARAQSFQASWLVIACGFLVALLTLKVTGMGILVTSVAPLVCFAVALVGVQAYYTRYRFDERIVATCGILAILISACLLAAIISHASLRLRAPQIDGALDGADLALGLYAPAIVLKLSKYPAFAALLGVIYSSAMPVCVITALALAASGRRARACEFAFSFTFCILLAATVSAGFPALGSTVYHGMESTAGLPSQAGTFHMATVEYFRNDPSAIFDLAKVQGIVTFPSFHMVMAILLPYALRGETRIGIWIAVIWSLLVALSSVVIGGHYVIDLLAGAATWAASAWLIRSAGRDPDRAR</sequence>
<dbReference type="Pfam" id="PF14378">
    <property type="entry name" value="PAP2_3"/>
    <property type="match status" value="1"/>
</dbReference>
<dbReference type="GO" id="GO:0016020">
    <property type="term" value="C:membrane"/>
    <property type="evidence" value="ECO:0007669"/>
    <property type="project" value="UniProtKB-SubCell"/>
</dbReference>
<feature type="transmembrane region" description="Helical" evidence="1">
    <location>
        <begin position="61"/>
        <end position="80"/>
    </location>
</feature>
<organism evidence="3 4">
    <name type="scientific">Novosphingobium hassiacum</name>
    <dbReference type="NCBI Taxonomy" id="173676"/>
    <lineage>
        <taxon>Bacteria</taxon>
        <taxon>Pseudomonadati</taxon>
        <taxon>Pseudomonadota</taxon>
        <taxon>Alphaproteobacteria</taxon>
        <taxon>Sphingomonadales</taxon>
        <taxon>Sphingomonadaceae</taxon>
        <taxon>Novosphingobium</taxon>
    </lineage>
</organism>
<feature type="transmembrane region" description="Helical" evidence="1">
    <location>
        <begin position="302"/>
        <end position="323"/>
    </location>
</feature>
<evidence type="ECO:0000313" key="3">
    <source>
        <dbReference type="EMBL" id="MBB3861711.1"/>
    </source>
</evidence>
<keyword evidence="1" id="KW-0472">Membrane</keyword>